<dbReference type="Pfam" id="PF12806">
    <property type="entry name" value="Acyl-CoA_dh_C"/>
    <property type="match status" value="1"/>
</dbReference>
<keyword evidence="16" id="KW-1185">Reference proteome</keyword>
<comment type="similarity">
    <text evidence="2 10">Belongs to the acyl-CoA dehydrogenase family.</text>
</comment>
<comment type="catalytic activity">
    <reaction evidence="6">
        <text>3-(methylsulfanyl)propanoyl-CoA + oxidized [electron-transfer flavoprotein] + H(+) = 3-(methylsulfanyl)acryloyl-CoA + reduced [electron-transfer flavoprotein]</text>
        <dbReference type="Rhea" id="RHEA:52612"/>
        <dbReference type="Rhea" id="RHEA-COMP:10685"/>
        <dbReference type="Rhea" id="RHEA-COMP:10686"/>
        <dbReference type="ChEBI" id="CHEBI:15378"/>
        <dbReference type="ChEBI" id="CHEBI:57692"/>
        <dbReference type="ChEBI" id="CHEBI:58307"/>
        <dbReference type="ChEBI" id="CHEBI:82815"/>
        <dbReference type="ChEBI" id="CHEBI:84994"/>
        <dbReference type="EC" id="1.3.99.41"/>
    </reaction>
    <physiologicalReaction direction="left-to-right" evidence="6">
        <dbReference type="Rhea" id="RHEA:52613"/>
    </physiologicalReaction>
</comment>
<dbReference type="PANTHER" id="PTHR42803">
    <property type="entry name" value="ACYL-COA DEHYDROGENASE"/>
    <property type="match status" value="1"/>
</dbReference>
<dbReference type="GO" id="GO:0050660">
    <property type="term" value="F:flavin adenine dinucleotide binding"/>
    <property type="evidence" value="ECO:0007669"/>
    <property type="project" value="InterPro"/>
</dbReference>
<dbReference type="InterPro" id="IPR009100">
    <property type="entry name" value="AcylCoA_DH/oxidase_NM_dom_sf"/>
</dbReference>
<feature type="domain" description="Acyl-CoA oxidase/dehydrogenase middle" evidence="12">
    <location>
        <begin position="163"/>
        <end position="271"/>
    </location>
</feature>
<evidence type="ECO:0000313" key="15">
    <source>
        <dbReference type="EMBL" id="TXS94013.1"/>
    </source>
</evidence>
<evidence type="ECO:0000313" key="16">
    <source>
        <dbReference type="Proteomes" id="UP000321039"/>
    </source>
</evidence>
<evidence type="ECO:0000259" key="11">
    <source>
        <dbReference type="Pfam" id="PF00441"/>
    </source>
</evidence>
<dbReference type="InterPro" id="IPR025878">
    <property type="entry name" value="Acyl-CoA_dh-like_C_dom"/>
</dbReference>
<evidence type="ECO:0000256" key="6">
    <source>
        <dbReference type="ARBA" id="ARBA00051388"/>
    </source>
</evidence>
<name>A0A5C8ZZI2_9GAMM</name>
<evidence type="ECO:0000256" key="3">
    <source>
        <dbReference type="ARBA" id="ARBA00022630"/>
    </source>
</evidence>
<dbReference type="InterPro" id="IPR009075">
    <property type="entry name" value="AcylCo_DH/oxidase_C"/>
</dbReference>
<evidence type="ECO:0000259" key="12">
    <source>
        <dbReference type="Pfam" id="PF02770"/>
    </source>
</evidence>
<sequence>MPAYKSPLRDIQFVLRDLLDCDAHYAALQDSNPLSPELVDAIIEGGSRFAEDVAAPIYESGDAEGCQFSGGRVTTPKGFAEAFRAWGEGGWQGLTVPEEEGGQGLPMSLGMCVGEMVGSANWALNMYSGLSGAPVTCLLNGGSPELKARFLPKLLSGEWAGTMCLTEAHCGSDVGLLRTRAADNGDGTWNITGTKIFISGGEQDFTDNIVHAILARTEGAPDGTAGISLFIVPKFWVEESGSLGAFNNVNCGAIEKKMGLKGSATCVMNYDGARGFMLGEENKGLALMFKLMNSARIGTALQGLAMSERAFQGALGYAQERLQMRSLTGPKNPGGPADPIIVHPDVRRMLMTQKAFTEGARAFLYWLAQQADLAARGDEEQAAQATALLELLTPIAKGFCTETSQEVTYLGMQVFGGHGYIAEHGMEQVARDNRISTVYEGTTGIQALDLVGRKVLGSGGELLRGFTRVIHKFCEGHNGNESMAEFIKPLAAANREWGELTMKVGEAAMADTEAVGACSVDYLMFSGYVSYAWIWARVAEVCQEKLAAEPADAAFYRAKLATARFFFQRLLPRAGAHAAAAMASPDTVMALEPEAFAF</sequence>
<dbReference type="InterPro" id="IPR046373">
    <property type="entry name" value="Acyl-CoA_Oxase/DH_mid-dom_sf"/>
</dbReference>
<dbReference type="GO" id="GO:0016627">
    <property type="term" value="F:oxidoreductase activity, acting on the CH-CH group of donors"/>
    <property type="evidence" value="ECO:0007669"/>
    <property type="project" value="InterPro"/>
</dbReference>
<comment type="caution">
    <text evidence="15">The sequence shown here is derived from an EMBL/GenBank/DDBJ whole genome shotgun (WGS) entry which is preliminary data.</text>
</comment>
<feature type="domain" description="Acyl-CoA dehydrogenase/oxidase N-terminal" evidence="13">
    <location>
        <begin position="47"/>
        <end position="158"/>
    </location>
</feature>
<keyword evidence="4 10" id="KW-0274">FAD</keyword>
<dbReference type="Gene3D" id="1.20.140.10">
    <property type="entry name" value="Butyryl-CoA Dehydrogenase, subunit A, domain 3"/>
    <property type="match status" value="1"/>
</dbReference>
<evidence type="ECO:0000256" key="5">
    <source>
        <dbReference type="ARBA" id="ARBA00023002"/>
    </source>
</evidence>
<dbReference type="FunFam" id="2.40.110.10:FF:000031">
    <property type="entry name" value="Acyl-CoA dehydrogenase, putative"/>
    <property type="match status" value="1"/>
</dbReference>
<dbReference type="SUPFAM" id="SSF47203">
    <property type="entry name" value="Acyl-CoA dehydrogenase C-terminal domain-like"/>
    <property type="match status" value="1"/>
</dbReference>
<evidence type="ECO:0000256" key="10">
    <source>
        <dbReference type="RuleBase" id="RU362125"/>
    </source>
</evidence>
<comment type="cofactor">
    <cofactor evidence="1 10">
        <name>FAD</name>
        <dbReference type="ChEBI" id="CHEBI:57692"/>
    </cofactor>
</comment>
<proteinExistence type="inferred from homology"/>
<dbReference type="InterPro" id="IPR052166">
    <property type="entry name" value="Diverse_Acyl-CoA_DH"/>
</dbReference>
<evidence type="ECO:0000256" key="1">
    <source>
        <dbReference type="ARBA" id="ARBA00001974"/>
    </source>
</evidence>
<dbReference type="Pfam" id="PF00441">
    <property type="entry name" value="Acyl-CoA_dh_1"/>
    <property type="match status" value="1"/>
</dbReference>
<accession>A0A5C8ZZI2</accession>
<dbReference type="Proteomes" id="UP000321039">
    <property type="component" value="Unassembled WGS sequence"/>
</dbReference>
<evidence type="ECO:0000256" key="2">
    <source>
        <dbReference type="ARBA" id="ARBA00009347"/>
    </source>
</evidence>
<dbReference type="Gene3D" id="1.10.540.10">
    <property type="entry name" value="Acyl-CoA dehydrogenase/oxidase, N-terminal domain"/>
    <property type="match status" value="1"/>
</dbReference>
<dbReference type="Gene3D" id="2.40.110.10">
    <property type="entry name" value="Butyryl-CoA Dehydrogenase, subunit A, domain 2"/>
    <property type="match status" value="1"/>
</dbReference>
<evidence type="ECO:0000256" key="7">
    <source>
        <dbReference type="ARBA" id="ARBA00058683"/>
    </source>
</evidence>
<evidence type="ECO:0000259" key="14">
    <source>
        <dbReference type="Pfam" id="PF12806"/>
    </source>
</evidence>
<dbReference type="RefSeq" id="WP_148068355.1">
    <property type="nucleotide sequence ID" value="NZ_VRZA01000003.1"/>
</dbReference>
<evidence type="ECO:0000256" key="4">
    <source>
        <dbReference type="ARBA" id="ARBA00022827"/>
    </source>
</evidence>
<dbReference type="Pfam" id="PF02771">
    <property type="entry name" value="Acyl-CoA_dh_N"/>
    <property type="match status" value="1"/>
</dbReference>
<organism evidence="15 16">
    <name type="scientific">Parahaliea maris</name>
    <dbReference type="NCBI Taxonomy" id="2716870"/>
    <lineage>
        <taxon>Bacteria</taxon>
        <taxon>Pseudomonadati</taxon>
        <taxon>Pseudomonadota</taxon>
        <taxon>Gammaproteobacteria</taxon>
        <taxon>Cellvibrionales</taxon>
        <taxon>Halieaceae</taxon>
        <taxon>Parahaliea</taxon>
    </lineage>
</organism>
<feature type="domain" description="Acetyl-CoA dehydrogenase-like C-terminal" evidence="14">
    <location>
        <begin position="467"/>
        <end position="591"/>
    </location>
</feature>
<dbReference type="InterPro" id="IPR036250">
    <property type="entry name" value="AcylCo_DH-like_C"/>
</dbReference>
<feature type="domain" description="Acyl-CoA dehydrogenase/oxidase C-terminal" evidence="11">
    <location>
        <begin position="282"/>
        <end position="449"/>
    </location>
</feature>
<dbReference type="InterPro" id="IPR013786">
    <property type="entry name" value="AcylCoA_DH/ox_N"/>
</dbReference>
<gene>
    <name evidence="15" type="ORF">FV139_10370</name>
</gene>
<comment type="function">
    <text evidence="7">Involved in the assimilation of dimethylsulphoniopropionate (DMSP), an important compound in the fixation of carbon in marine phytoplankton, by mediating the conversion of 3-(methylthio)propanoyl-CoA (MMPA-CoA) to 3-(methylthio)acryloyl-CoA (MTA-CoA).</text>
</comment>
<evidence type="ECO:0000256" key="9">
    <source>
        <dbReference type="ARBA" id="ARBA00069043"/>
    </source>
</evidence>
<dbReference type="InterPro" id="IPR037069">
    <property type="entry name" value="AcylCoA_DH/ox_N_sf"/>
</dbReference>
<evidence type="ECO:0000259" key="13">
    <source>
        <dbReference type="Pfam" id="PF02771"/>
    </source>
</evidence>
<dbReference type="EMBL" id="VRZA01000003">
    <property type="protein sequence ID" value="TXS94013.1"/>
    <property type="molecule type" value="Genomic_DNA"/>
</dbReference>
<dbReference type="PANTHER" id="PTHR42803:SF1">
    <property type="entry name" value="BROAD-SPECIFICITY LINEAR ACYL-COA DEHYDROGENASE FADE5"/>
    <property type="match status" value="1"/>
</dbReference>
<protein>
    <recommendedName>
        <fullName evidence="9">3-methylmercaptopropionyl-CoA dehydrogenase</fullName>
        <ecNumber evidence="8">1.3.99.41</ecNumber>
    </recommendedName>
</protein>
<dbReference type="AlphaFoldDB" id="A0A5C8ZZI2"/>
<keyword evidence="5 10" id="KW-0560">Oxidoreductase</keyword>
<evidence type="ECO:0000256" key="8">
    <source>
        <dbReference type="ARBA" id="ARBA00066694"/>
    </source>
</evidence>
<keyword evidence="3 10" id="KW-0285">Flavoprotein</keyword>
<reference evidence="15 16" key="1">
    <citation type="submission" date="2019-08" db="EMBL/GenBank/DDBJ databases">
        <title>Parahaliea maris sp. nov., isolated from the surface seawater.</title>
        <authorList>
            <person name="Liu Y."/>
        </authorList>
    </citation>
    <scope>NUCLEOTIDE SEQUENCE [LARGE SCALE GENOMIC DNA]</scope>
    <source>
        <strain evidence="15 16">HSLHS9</strain>
    </source>
</reference>
<dbReference type="EC" id="1.3.99.41" evidence="8"/>
<dbReference type="SUPFAM" id="SSF56645">
    <property type="entry name" value="Acyl-CoA dehydrogenase NM domain-like"/>
    <property type="match status" value="1"/>
</dbReference>
<dbReference type="InterPro" id="IPR006091">
    <property type="entry name" value="Acyl-CoA_Oxase/DH_mid-dom"/>
</dbReference>
<dbReference type="Pfam" id="PF02770">
    <property type="entry name" value="Acyl-CoA_dh_M"/>
    <property type="match status" value="1"/>
</dbReference>